<dbReference type="AlphaFoldDB" id="A0A4U0VUC3"/>
<feature type="region of interest" description="Disordered" evidence="3">
    <location>
        <begin position="1"/>
        <end position="58"/>
    </location>
</feature>
<feature type="region of interest" description="Disordered" evidence="3">
    <location>
        <begin position="265"/>
        <end position="358"/>
    </location>
</feature>
<reference evidence="5 6" key="1">
    <citation type="submission" date="2017-03" db="EMBL/GenBank/DDBJ databases">
        <title>Genomes of endolithic fungi from Antarctica.</title>
        <authorList>
            <person name="Coleine C."/>
            <person name="Masonjones S."/>
            <person name="Stajich J.E."/>
        </authorList>
    </citation>
    <scope>NUCLEOTIDE SEQUENCE [LARGE SCALE GENOMIC DNA]</scope>
    <source>
        <strain evidence="5 6">CCFEE 5187</strain>
    </source>
</reference>
<feature type="compositionally biased region" description="Basic and acidic residues" evidence="3">
    <location>
        <begin position="46"/>
        <end position="58"/>
    </location>
</feature>
<evidence type="ECO:0000256" key="2">
    <source>
        <dbReference type="ARBA" id="ARBA00023242"/>
    </source>
</evidence>
<dbReference type="Pfam" id="PF07808">
    <property type="entry name" value="RED_N"/>
    <property type="match status" value="1"/>
</dbReference>
<evidence type="ECO:0000259" key="4">
    <source>
        <dbReference type="Pfam" id="PF07808"/>
    </source>
</evidence>
<dbReference type="OrthoDB" id="3366823at2759"/>
<feature type="compositionally biased region" description="Basic residues" evidence="3">
    <location>
        <begin position="494"/>
        <end position="503"/>
    </location>
</feature>
<feature type="region of interest" description="Disordered" evidence="3">
    <location>
        <begin position="144"/>
        <end position="174"/>
    </location>
</feature>
<feature type="compositionally biased region" description="Pro residues" evidence="3">
    <location>
        <begin position="347"/>
        <end position="358"/>
    </location>
</feature>
<organism evidence="5 6">
    <name type="scientific">Cryomyces minteri</name>
    <dbReference type="NCBI Taxonomy" id="331657"/>
    <lineage>
        <taxon>Eukaryota</taxon>
        <taxon>Fungi</taxon>
        <taxon>Dikarya</taxon>
        <taxon>Ascomycota</taxon>
        <taxon>Pezizomycotina</taxon>
        <taxon>Dothideomycetes</taxon>
        <taxon>Dothideomycetes incertae sedis</taxon>
        <taxon>Cryomyces</taxon>
    </lineage>
</organism>
<dbReference type="EMBL" id="NAJN01002400">
    <property type="protein sequence ID" value="TKA53250.1"/>
    <property type="molecule type" value="Genomic_DNA"/>
</dbReference>
<dbReference type="InterPro" id="IPR012916">
    <property type="entry name" value="RED_N"/>
</dbReference>
<keyword evidence="2" id="KW-0539">Nucleus</keyword>
<protein>
    <recommendedName>
        <fullName evidence="4">RED-like N-terminal domain-containing protein</fullName>
    </recommendedName>
</protein>
<gene>
    <name evidence="5" type="ORF">B0A49_11689</name>
</gene>
<feature type="compositionally biased region" description="Basic and acidic residues" evidence="3">
    <location>
        <begin position="144"/>
        <end position="161"/>
    </location>
</feature>
<comment type="subcellular location">
    <subcellularLocation>
        <location evidence="1">Nucleus</location>
    </subcellularLocation>
</comment>
<dbReference type="STRING" id="331657.A0A4U0VUC3"/>
<proteinExistence type="predicted"/>
<keyword evidence="6" id="KW-1185">Reference proteome</keyword>
<feature type="region of interest" description="Disordered" evidence="3">
    <location>
        <begin position="443"/>
        <end position="514"/>
    </location>
</feature>
<feature type="compositionally biased region" description="Basic and acidic residues" evidence="3">
    <location>
        <begin position="504"/>
        <end position="514"/>
    </location>
</feature>
<feature type="compositionally biased region" description="Polar residues" evidence="3">
    <location>
        <begin position="324"/>
        <end position="340"/>
    </location>
</feature>
<dbReference type="PANTHER" id="PTHR12765">
    <property type="entry name" value="RED PROTEIN IK FACTOR CYTOKINE IK"/>
    <property type="match status" value="1"/>
</dbReference>
<accession>A0A4U0VUC3</accession>
<evidence type="ECO:0000313" key="5">
    <source>
        <dbReference type="EMBL" id="TKA53250.1"/>
    </source>
</evidence>
<dbReference type="Proteomes" id="UP000308768">
    <property type="component" value="Unassembled WGS sequence"/>
</dbReference>
<evidence type="ECO:0000256" key="3">
    <source>
        <dbReference type="SAM" id="MobiDB-lite"/>
    </source>
</evidence>
<feature type="compositionally biased region" description="Polar residues" evidence="3">
    <location>
        <begin position="22"/>
        <end position="33"/>
    </location>
</feature>
<dbReference type="InterPro" id="IPR039896">
    <property type="entry name" value="Red-like"/>
</dbReference>
<evidence type="ECO:0000313" key="6">
    <source>
        <dbReference type="Proteomes" id="UP000308768"/>
    </source>
</evidence>
<evidence type="ECO:0000256" key="1">
    <source>
        <dbReference type="ARBA" id="ARBA00004123"/>
    </source>
</evidence>
<name>A0A4U0VUC3_9PEZI</name>
<feature type="compositionally biased region" description="Basic and acidic residues" evidence="3">
    <location>
        <begin position="304"/>
        <end position="320"/>
    </location>
</feature>
<dbReference type="GO" id="GO:0005634">
    <property type="term" value="C:nucleus"/>
    <property type="evidence" value="ECO:0007669"/>
    <property type="project" value="UniProtKB-SubCell"/>
</dbReference>
<feature type="domain" description="RED-like N-terminal" evidence="4">
    <location>
        <begin position="38"/>
        <end position="147"/>
    </location>
</feature>
<feature type="region of interest" description="Disordered" evidence="3">
    <location>
        <begin position="190"/>
        <end position="212"/>
    </location>
</feature>
<sequence length="526" mass="56853">MTPRTVRGSDGNSFARQLAERNASSQPPRSFRSSAAPKGTKLAAGYRDRTLERVEAEQDGKAARIKALEEQMKLGQIDSQTFEQLRDQITGGDISATHLVKGLDRQLLERVRRGEDVLEAEAKKAEEGAMEPDPDVDEEFEKLEEKEVAPMAREKAVKRGDMAPPPPVAGTKRTREAILAEFKASRRAAAEAKAAARPNLGPKFRKMGEIRETSRIERDERGREVLITVDEDGRVKRKVKKVKVDELDVSNRLLMPNKELAPLGMEVPDLTSAPSLMGEDDDIFEGVGRAYNPLGDTGDEDDSSSEKEGDEVQKVGKTEVDVSGPQNVSAASQPSTLSSRASTTEPEPAPTPMVPPPALAAISEHPQITARNYFGDAGSSTATAETAVAPVVDPTFLAALKKAGRMDALQSTDVESEDVEPDVNAVVKAERLKRRAAMLASADRDMDDMDLGFGSSRFGDEEDAEGGPRIKLSKWKGTVGDDDDEDGKGPGKGSAKRKRGPKTRKGDKDSAADVLRVMEARKAAGK</sequence>
<comment type="caution">
    <text evidence="5">The sequence shown here is derived from an EMBL/GenBank/DDBJ whole genome shotgun (WGS) entry which is preliminary data.</text>
</comment>